<accession>A0A098S4S8</accession>
<dbReference type="EMBL" id="JPOS01000039">
    <property type="protein sequence ID" value="KGE87061.1"/>
    <property type="molecule type" value="Genomic_DNA"/>
</dbReference>
<evidence type="ECO:0000313" key="3">
    <source>
        <dbReference type="Proteomes" id="UP000029736"/>
    </source>
</evidence>
<dbReference type="InterPro" id="IPR029039">
    <property type="entry name" value="Flavoprotein-like_sf"/>
</dbReference>
<dbReference type="PANTHER" id="PTHR30543:SF21">
    <property type="entry name" value="NAD(P)H-DEPENDENT FMN REDUCTASE LOT6"/>
    <property type="match status" value="1"/>
</dbReference>
<dbReference type="GO" id="GO:0016491">
    <property type="term" value="F:oxidoreductase activity"/>
    <property type="evidence" value="ECO:0007669"/>
    <property type="project" value="InterPro"/>
</dbReference>
<reference evidence="2 3" key="1">
    <citation type="journal article" date="2014" name="Int. J. Syst. Evol. Microbiol.">
        <title>Phaeodactylibacter xiamenensis gen. nov., sp. nov., a member of the family Saprospiraceae isolated from the marine alga Phaeodactylum tricornutum.</title>
        <authorList>
            <person name="Chen Z.Jr."/>
            <person name="Lei X."/>
            <person name="Lai Q."/>
            <person name="Li Y."/>
            <person name="Zhang B."/>
            <person name="Zhang J."/>
            <person name="Zhang H."/>
            <person name="Yang L."/>
            <person name="Zheng W."/>
            <person name="Tian Y."/>
            <person name="Yu Z."/>
            <person name="Xu H.Jr."/>
            <person name="Zheng T."/>
        </authorList>
    </citation>
    <scope>NUCLEOTIDE SEQUENCE [LARGE SCALE GENOMIC DNA]</scope>
    <source>
        <strain evidence="2 3">KD52</strain>
    </source>
</reference>
<dbReference type="InterPro" id="IPR050712">
    <property type="entry name" value="NAD(P)H-dep_reductase"/>
</dbReference>
<dbReference type="Proteomes" id="UP000029736">
    <property type="component" value="Unassembled WGS sequence"/>
</dbReference>
<dbReference type="Gene3D" id="3.40.50.360">
    <property type="match status" value="1"/>
</dbReference>
<comment type="caution">
    <text evidence="2">The sequence shown here is derived from an EMBL/GenBank/DDBJ whole genome shotgun (WGS) entry which is preliminary data.</text>
</comment>
<dbReference type="SUPFAM" id="SSF52218">
    <property type="entry name" value="Flavoproteins"/>
    <property type="match status" value="1"/>
</dbReference>
<dbReference type="Pfam" id="PF03358">
    <property type="entry name" value="FMN_red"/>
    <property type="match status" value="1"/>
</dbReference>
<dbReference type="PANTHER" id="PTHR30543">
    <property type="entry name" value="CHROMATE REDUCTASE"/>
    <property type="match status" value="1"/>
</dbReference>
<proteinExistence type="predicted"/>
<feature type="domain" description="NADPH-dependent FMN reductase-like" evidence="1">
    <location>
        <begin position="2"/>
        <end position="147"/>
    </location>
</feature>
<sequence>MITVISGTNRKGSECLNFAKLYADLLQKHTEEEVKLLALEQIPHDWFHAAMYSEQSPSVAALQDEYVLPADKMVFVMPEYNGSYPGSVKLFIDACSVREYSRNFQNKKAALVGIASGRAGNLRGMDHLTGVLNYLGMTVMPNKLPISSIFKLKNGNGEIADADTLKVMEAHAREFVGY</sequence>
<dbReference type="GO" id="GO:0010181">
    <property type="term" value="F:FMN binding"/>
    <property type="evidence" value="ECO:0007669"/>
    <property type="project" value="TreeGrafter"/>
</dbReference>
<dbReference type="RefSeq" id="WP_044223749.1">
    <property type="nucleotide sequence ID" value="NZ_JBKAGJ010000008.1"/>
</dbReference>
<evidence type="ECO:0000313" key="2">
    <source>
        <dbReference type="EMBL" id="KGE87061.1"/>
    </source>
</evidence>
<dbReference type="AlphaFoldDB" id="A0A098S4S8"/>
<dbReference type="GO" id="GO:0005829">
    <property type="term" value="C:cytosol"/>
    <property type="evidence" value="ECO:0007669"/>
    <property type="project" value="TreeGrafter"/>
</dbReference>
<name>A0A098S4S8_9BACT</name>
<keyword evidence="3" id="KW-1185">Reference proteome</keyword>
<dbReference type="InterPro" id="IPR005025">
    <property type="entry name" value="FMN_Rdtase-like_dom"/>
</dbReference>
<evidence type="ECO:0000259" key="1">
    <source>
        <dbReference type="Pfam" id="PF03358"/>
    </source>
</evidence>
<protein>
    <recommendedName>
        <fullName evidence="1">NADPH-dependent FMN reductase-like domain-containing protein</fullName>
    </recommendedName>
</protein>
<gene>
    <name evidence="2" type="ORF">IX84_18805</name>
</gene>
<dbReference type="STRING" id="1524460.IX84_18805"/>
<dbReference type="OrthoDB" id="9812295at2"/>
<organism evidence="2 3">
    <name type="scientific">Phaeodactylibacter xiamenensis</name>
    <dbReference type="NCBI Taxonomy" id="1524460"/>
    <lineage>
        <taxon>Bacteria</taxon>
        <taxon>Pseudomonadati</taxon>
        <taxon>Bacteroidota</taxon>
        <taxon>Saprospiria</taxon>
        <taxon>Saprospirales</taxon>
        <taxon>Haliscomenobacteraceae</taxon>
        <taxon>Phaeodactylibacter</taxon>
    </lineage>
</organism>